<dbReference type="PANTHER" id="PTHR12526:SF572">
    <property type="entry name" value="BLL5144 PROTEIN"/>
    <property type="match status" value="1"/>
</dbReference>
<accession>A0ABW6BC32</accession>
<dbReference type="RefSeq" id="WP_320184443.1">
    <property type="nucleotide sequence ID" value="NZ_CP138332.1"/>
</dbReference>
<sequence length="739" mass="82990">MTVEKQQGIAFISTFPPRACGIATYTTDLIDSIKTKFADSFACYYVPLENSAYVHPYKFDSFFVLDVSDARSFQQLSDKLNDATEIDIVCIQHEFGLFAEAEDDFVNFLNQLKKSIVLTFHTVLPLPVPAMIKSVRDMAHACEKLIVMTQNSADILVEYYQIDATKISVIAHGTHLSPALDKSELRSRYGLQDRKILSTFGLLGPGKSIETTLEALPTIVQAFPDVLFLIIGVTHPVLLKQEGEKYRDTLKDLVRDLGLALHVRFVNEFLSTKELLGYLQLTDVYLFTSKDPLQAVSGTFAYALASGCPVVSTPIPHAREVLKADMGMMIDFGSAEQLADAVITLLGYDRTERERIRNLNIQKTVATSWQNSAMAHIHLFASMLGQVSSLAYSVPRIDLAHIKRMTTDRGLIQFAEINTPDLKSGYALDDNARALVAILHYYDQYAAFDCLSLISKYLNFIAHCMQDDGTFLNYVDTGGRFTEQNFNENLDDANGRAVWALGEVFAKSHILPAETVNLAKELLERASSNFLTYYSTRSMAFILKGLCCVETSEYHHVIETLAGRLTGMFNHESSDNWVWYESYLTYGNSSIPEALLLAYQRTGIPIYKEVACRSFDFLLEKIFVDGEIHVVSNKGWAKRDGIHARLKGGEQPIDVAYTIIALDRFYREIGNDEYRQMLIAAFAWFLGRNHLQQIVYNPVTGGCFDGLEALNVNINQGAESTISYLLARLKMDNYVDISR</sequence>
<dbReference type="Gene3D" id="3.40.50.2000">
    <property type="entry name" value="Glycogen Phosphorylase B"/>
    <property type="match status" value="2"/>
</dbReference>
<dbReference type="GO" id="GO:0016757">
    <property type="term" value="F:glycosyltransferase activity"/>
    <property type="evidence" value="ECO:0007669"/>
    <property type="project" value="UniProtKB-KW"/>
</dbReference>
<comment type="caution">
    <text evidence="3">The sequence shown here is derived from an EMBL/GenBank/DDBJ whole genome shotgun (WGS) entry which is preliminary data.</text>
</comment>
<reference evidence="4" key="1">
    <citation type="journal article" date="2019" name="Int. J. Syst. Evol. Microbiol.">
        <title>The Global Catalogue of Microorganisms (GCM) 10K type strain sequencing project: providing services to taxonomists for standard genome sequencing and annotation.</title>
        <authorList>
            <consortium name="The Broad Institute Genomics Platform"/>
            <consortium name="The Broad Institute Genome Sequencing Center for Infectious Disease"/>
            <person name="Wu L."/>
            <person name="Ma J."/>
        </authorList>
    </citation>
    <scope>NUCLEOTIDE SEQUENCE [LARGE SCALE GENOMIC DNA]</scope>
    <source>
        <strain evidence="4">KCTC 22814</strain>
    </source>
</reference>
<dbReference type="SUPFAM" id="SSF48208">
    <property type="entry name" value="Six-hairpin glycosidases"/>
    <property type="match status" value="1"/>
</dbReference>
<feature type="domain" description="Glycosyl transferase family 1" evidence="1">
    <location>
        <begin position="182"/>
        <end position="357"/>
    </location>
</feature>
<feature type="domain" description="Glycosyltransferase subfamily 4-like N-terminal" evidence="2">
    <location>
        <begin position="56"/>
        <end position="175"/>
    </location>
</feature>
<dbReference type="Pfam" id="PF00534">
    <property type="entry name" value="Glycos_transf_1"/>
    <property type="match status" value="1"/>
</dbReference>
<proteinExistence type="predicted"/>
<evidence type="ECO:0000259" key="2">
    <source>
        <dbReference type="Pfam" id="PF13439"/>
    </source>
</evidence>
<dbReference type="EC" id="2.4.-.-" evidence="3"/>
<keyword evidence="4" id="KW-1185">Reference proteome</keyword>
<keyword evidence="3" id="KW-0328">Glycosyltransferase</keyword>
<evidence type="ECO:0000313" key="3">
    <source>
        <dbReference type="EMBL" id="MFD2965968.1"/>
    </source>
</evidence>
<protein>
    <submittedName>
        <fullName evidence="3">Glycosyltransferase</fullName>
        <ecNumber evidence="3">2.4.-.-</ecNumber>
    </submittedName>
</protein>
<evidence type="ECO:0000259" key="1">
    <source>
        <dbReference type="Pfam" id="PF00534"/>
    </source>
</evidence>
<name>A0ABW6BC32_9SPHI</name>
<dbReference type="InterPro" id="IPR028098">
    <property type="entry name" value="Glyco_trans_4-like_N"/>
</dbReference>
<dbReference type="PANTHER" id="PTHR12526">
    <property type="entry name" value="GLYCOSYLTRANSFERASE"/>
    <property type="match status" value="1"/>
</dbReference>
<dbReference type="Proteomes" id="UP001597525">
    <property type="component" value="Unassembled WGS sequence"/>
</dbReference>
<dbReference type="SUPFAM" id="SSF53756">
    <property type="entry name" value="UDP-Glycosyltransferase/glycogen phosphorylase"/>
    <property type="match status" value="1"/>
</dbReference>
<organism evidence="3 4">
    <name type="scientific">Sphingobacterium bambusae</name>
    <dbReference type="NCBI Taxonomy" id="662858"/>
    <lineage>
        <taxon>Bacteria</taxon>
        <taxon>Pseudomonadati</taxon>
        <taxon>Bacteroidota</taxon>
        <taxon>Sphingobacteriia</taxon>
        <taxon>Sphingobacteriales</taxon>
        <taxon>Sphingobacteriaceae</taxon>
        <taxon>Sphingobacterium</taxon>
    </lineage>
</organism>
<evidence type="ECO:0000313" key="4">
    <source>
        <dbReference type="Proteomes" id="UP001597525"/>
    </source>
</evidence>
<gene>
    <name evidence="3" type="ORF">ACFS7Y_01130</name>
</gene>
<dbReference type="InterPro" id="IPR001296">
    <property type="entry name" value="Glyco_trans_1"/>
</dbReference>
<dbReference type="EMBL" id="JBHUPB010000002">
    <property type="protein sequence ID" value="MFD2965968.1"/>
    <property type="molecule type" value="Genomic_DNA"/>
</dbReference>
<dbReference type="Pfam" id="PF13439">
    <property type="entry name" value="Glyco_transf_4"/>
    <property type="match status" value="1"/>
</dbReference>
<keyword evidence="3" id="KW-0808">Transferase</keyword>
<dbReference type="InterPro" id="IPR008928">
    <property type="entry name" value="6-hairpin_glycosidase_sf"/>
</dbReference>